<name>A0A849C977_9NOCA</name>
<reference evidence="1 2" key="1">
    <citation type="submission" date="2020-05" db="EMBL/GenBank/DDBJ databases">
        <title>MicrobeNet Type strains.</title>
        <authorList>
            <person name="Nicholson A.C."/>
        </authorList>
    </citation>
    <scope>NUCLEOTIDE SEQUENCE [LARGE SCALE GENOMIC DNA]</scope>
    <source>
        <strain evidence="1 2">JCM 3224</strain>
    </source>
</reference>
<proteinExistence type="predicted"/>
<dbReference type="EMBL" id="JABELX010000021">
    <property type="protein sequence ID" value="NNH75373.1"/>
    <property type="molecule type" value="Genomic_DNA"/>
</dbReference>
<keyword evidence="2" id="KW-1185">Reference proteome</keyword>
<accession>A0A849C977</accession>
<dbReference type="AlphaFoldDB" id="A0A849C977"/>
<evidence type="ECO:0000313" key="1">
    <source>
        <dbReference type="EMBL" id="NNH75373.1"/>
    </source>
</evidence>
<dbReference type="Proteomes" id="UP000586827">
    <property type="component" value="Unassembled WGS sequence"/>
</dbReference>
<organism evidence="1 2">
    <name type="scientific">Nocardia uniformis</name>
    <dbReference type="NCBI Taxonomy" id="53432"/>
    <lineage>
        <taxon>Bacteria</taxon>
        <taxon>Bacillati</taxon>
        <taxon>Actinomycetota</taxon>
        <taxon>Actinomycetes</taxon>
        <taxon>Mycobacteriales</taxon>
        <taxon>Nocardiaceae</taxon>
        <taxon>Nocardia</taxon>
    </lineage>
</organism>
<comment type="caution">
    <text evidence="1">The sequence shown here is derived from an EMBL/GenBank/DDBJ whole genome shotgun (WGS) entry which is preliminary data.</text>
</comment>
<evidence type="ECO:0000313" key="2">
    <source>
        <dbReference type="Proteomes" id="UP000586827"/>
    </source>
</evidence>
<sequence length="68" mass="7435">MAKTSVEVDPTKLDRAKAILGTETLRDTIDAALREVIRIDSVRRLVDLAEDGAFAALLEPGAEDRLWG</sequence>
<dbReference type="RefSeq" id="WP_067528151.1">
    <property type="nucleotide sequence ID" value="NZ_JABELX010000021.1"/>
</dbReference>
<gene>
    <name evidence="1" type="ORF">HLB23_36925</name>
</gene>
<protein>
    <submittedName>
        <fullName evidence="1">DUF2191 domain-containing protein</fullName>
    </submittedName>
</protein>